<evidence type="ECO:0000313" key="2">
    <source>
        <dbReference type="EMBL" id="UXX83437.1"/>
    </source>
</evidence>
<feature type="compositionally biased region" description="Polar residues" evidence="1">
    <location>
        <begin position="7"/>
        <end position="18"/>
    </location>
</feature>
<feature type="region of interest" description="Disordered" evidence="1">
    <location>
        <begin position="1"/>
        <end position="39"/>
    </location>
</feature>
<dbReference type="EMBL" id="CP106738">
    <property type="protein sequence ID" value="UXX83437.1"/>
    <property type="molecule type" value="Genomic_DNA"/>
</dbReference>
<name>A0ABY6DBE3_9RHOB</name>
<proteinExistence type="predicted"/>
<organism evidence="2 3">
    <name type="scientific">Roseovarius pelagicus</name>
    <dbReference type="NCBI Taxonomy" id="2980108"/>
    <lineage>
        <taxon>Bacteria</taxon>
        <taxon>Pseudomonadati</taxon>
        <taxon>Pseudomonadota</taxon>
        <taxon>Alphaproteobacteria</taxon>
        <taxon>Rhodobacterales</taxon>
        <taxon>Roseobacteraceae</taxon>
        <taxon>Roseovarius</taxon>
    </lineage>
</organism>
<dbReference type="Pfam" id="PF11150">
    <property type="entry name" value="DUF2927"/>
    <property type="match status" value="1"/>
</dbReference>
<dbReference type="InterPro" id="IPR021323">
    <property type="entry name" value="DUF2927"/>
</dbReference>
<sequence>MPGASGDVTSRAATQTDPSMPPMKVFSVPRPTPPARSNQDMARDFIDLSLRLESGRELKVLSRFEGPISVKVVGAPPPTLLPDLNRLLHRLRTEASIDISLINGPSANITIEAVPRSEIRRHLPQAACFVVPNISRLSQYRAAKRSRLTNWSALTTRRKIAIFVPSDAAPQEVRDCLHEELAQAIGPLNDLYRLPDSVFNDDNVHTVLTGFDMLMLRAFYAPELQSGMSRREVSARLPAILARLNPNGEYVAPRRTSTTPRAWVRAIQTALGPGAGPMQRRTAAQSALHVAETVGWTDHRRGFSHYALGRLTQNTDPDFAQNHFAAADAYYRRSPGTALHRAHAAAQLASYAIAHGRGDVALTLLAPQLPVAEKHENAALLASLMMLRAEALELTGRVAEARTVRLDSLGWARYGYGADWAVRAKLREIGALNPLKGTNG</sequence>
<dbReference type="Proteomes" id="UP001064087">
    <property type="component" value="Chromosome"/>
</dbReference>
<gene>
    <name evidence="2" type="ORF">N7U68_01770</name>
</gene>
<evidence type="ECO:0000256" key="1">
    <source>
        <dbReference type="SAM" id="MobiDB-lite"/>
    </source>
</evidence>
<accession>A0ABY6DBE3</accession>
<protein>
    <submittedName>
        <fullName evidence="2">DUF2927 domain-containing protein</fullName>
    </submittedName>
</protein>
<evidence type="ECO:0000313" key="3">
    <source>
        <dbReference type="Proteomes" id="UP001064087"/>
    </source>
</evidence>
<reference evidence="2" key="1">
    <citation type="submission" date="2022-10" db="EMBL/GenBank/DDBJ databases">
        <title>Roseovarius pelagicus sp. nov., isolated from Arctic seawater.</title>
        <authorList>
            <person name="Hong Y.W."/>
            <person name="Hwang C.Y."/>
        </authorList>
    </citation>
    <scope>NUCLEOTIDE SEQUENCE</scope>
    <source>
        <strain evidence="2">HL-MP18</strain>
    </source>
</reference>
<keyword evidence="3" id="KW-1185">Reference proteome</keyword>